<dbReference type="InterPro" id="IPR033697">
    <property type="entry name" value="Ribonuclease_T2_eukaryotic"/>
</dbReference>
<evidence type="ECO:0000256" key="1">
    <source>
        <dbReference type="ARBA" id="ARBA00007469"/>
    </source>
</evidence>
<dbReference type="PANTHER" id="PTHR11240">
    <property type="entry name" value="RIBONUCLEASE T2"/>
    <property type="match status" value="1"/>
</dbReference>
<reference evidence="10" key="1">
    <citation type="submission" date="2022-03" db="EMBL/GenBank/DDBJ databases">
        <title>A functionally conserved STORR gene fusion in Papaver species that diverged 16.8 million years ago.</title>
        <authorList>
            <person name="Catania T."/>
        </authorList>
    </citation>
    <scope>NUCLEOTIDE SEQUENCE</scope>
    <source>
        <strain evidence="10">S-191538</strain>
    </source>
</reference>
<keyword evidence="2" id="KW-0540">Nuclease</keyword>
<dbReference type="Proteomes" id="UP001177140">
    <property type="component" value="Unassembled WGS sequence"/>
</dbReference>
<evidence type="ECO:0000256" key="2">
    <source>
        <dbReference type="ARBA" id="ARBA00022722"/>
    </source>
</evidence>
<evidence type="ECO:0000256" key="3">
    <source>
        <dbReference type="ARBA" id="ARBA00022759"/>
    </source>
</evidence>
<keyword evidence="4" id="KW-0378">Hydrolase</keyword>
<evidence type="ECO:0000313" key="10">
    <source>
        <dbReference type="EMBL" id="MCL7048478.1"/>
    </source>
</evidence>
<feature type="active site" evidence="7">
    <location>
        <position position="131"/>
    </location>
</feature>
<dbReference type="InterPro" id="IPR018188">
    <property type="entry name" value="RNase_T2_His_AS_1"/>
</dbReference>
<dbReference type="SUPFAM" id="SSF55895">
    <property type="entry name" value="Ribonuclease Rh-like"/>
    <property type="match status" value="1"/>
</dbReference>
<feature type="chain" id="PRO_5041438155" evidence="9">
    <location>
        <begin position="24"/>
        <end position="251"/>
    </location>
</feature>
<dbReference type="InterPro" id="IPR001568">
    <property type="entry name" value="RNase_T2-like"/>
</dbReference>
<dbReference type="PROSITE" id="PS00530">
    <property type="entry name" value="RNASE_T2_1"/>
    <property type="match status" value="1"/>
</dbReference>
<evidence type="ECO:0000256" key="6">
    <source>
        <dbReference type="ARBA" id="ARBA00023239"/>
    </source>
</evidence>
<dbReference type="GO" id="GO:0033897">
    <property type="term" value="F:ribonuclease T2 activity"/>
    <property type="evidence" value="ECO:0007669"/>
    <property type="project" value="InterPro"/>
</dbReference>
<comment type="similarity">
    <text evidence="1 8">Belongs to the RNase T2 family.</text>
</comment>
<dbReference type="Pfam" id="PF00445">
    <property type="entry name" value="Ribonuclease_T2"/>
    <property type="match status" value="1"/>
</dbReference>
<protein>
    <submittedName>
        <fullName evidence="10">Uncharacterized protein</fullName>
    </submittedName>
</protein>
<dbReference type="InterPro" id="IPR033130">
    <property type="entry name" value="RNase_T2_His_AS_2"/>
</dbReference>
<dbReference type="PANTHER" id="PTHR11240:SF75">
    <property type="entry name" value="RIBONUCLEASE 3"/>
    <property type="match status" value="1"/>
</dbReference>
<dbReference type="InterPro" id="IPR036430">
    <property type="entry name" value="RNase_T2-like_sf"/>
</dbReference>
<evidence type="ECO:0000256" key="4">
    <source>
        <dbReference type="ARBA" id="ARBA00022801"/>
    </source>
</evidence>
<dbReference type="GO" id="GO:0003723">
    <property type="term" value="F:RNA binding"/>
    <property type="evidence" value="ECO:0007669"/>
    <property type="project" value="InterPro"/>
</dbReference>
<proteinExistence type="inferred from homology"/>
<comment type="caution">
    <text evidence="10">The sequence shown here is derived from an EMBL/GenBank/DDBJ whole genome shotgun (WGS) entry which is preliminary data.</text>
</comment>
<dbReference type="GO" id="GO:0006401">
    <property type="term" value="P:RNA catabolic process"/>
    <property type="evidence" value="ECO:0007669"/>
    <property type="project" value="TreeGrafter"/>
</dbReference>
<dbReference type="AlphaFoldDB" id="A0AA42B1Z6"/>
<keyword evidence="6" id="KW-0456">Lyase</keyword>
<evidence type="ECO:0000256" key="8">
    <source>
        <dbReference type="RuleBase" id="RU004328"/>
    </source>
</evidence>
<evidence type="ECO:0000313" key="11">
    <source>
        <dbReference type="Proteomes" id="UP001177140"/>
    </source>
</evidence>
<dbReference type="GO" id="GO:0005576">
    <property type="term" value="C:extracellular region"/>
    <property type="evidence" value="ECO:0007669"/>
    <property type="project" value="TreeGrafter"/>
</dbReference>
<keyword evidence="3" id="KW-0255">Endonuclease</keyword>
<gene>
    <name evidence="10" type="ORF">MKW94_004661</name>
</gene>
<name>A0AA42B1Z6_PAPNU</name>
<organism evidence="10 11">
    <name type="scientific">Papaver nudicaule</name>
    <name type="common">Iceland poppy</name>
    <dbReference type="NCBI Taxonomy" id="74823"/>
    <lineage>
        <taxon>Eukaryota</taxon>
        <taxon>Viridiplantae</taxon>
        <taxon>Streptophyta</taxon>
        <taxon>Embryophyta</taxon>
        <taxon>Tracheophyta</taxon>
        <taxon>Spermatophyta</taxon>
        <taxon>Magnoliopsida</taxon>
        <taxon>Ranunculales</taxon>
        <taxon>Papaveraceae</taxon>
        <taxon>Papaveroideae</taxon>
        <taxon>Papaver</taxon>
    </lineage>
</organism>
<feature type="signal peptide" evidence="9">
    <location>
        <begin position="1"/>
        <end position="23"/>
    </location>
</feature>
<sequence length="251" mass="28777">MSSKIIPMFFIIFSLYQLSLVLCSGNSGGNVCPANNKKDFDFFYFVQQWPGSYCNTKHRRCCYPSTGRLAQNFGIHGLWPTYKTGTYPSNCDPHRPFRLWQISQDLKSRMERDWPTLTCPSSDGTKFWSHEWNKHGTCSGSSFDELKYFETALNLKKKFNLLRILENAGITPNGELYSLSNIEEAIREATGFSPGIQCNMKGSSSQHQLYQVYMCVDNKTGSHFIECPLLPNGGCPSEIEFPSFIIQWWNY</sequence>
<accession>A0AA42B1Z6</accession>
<dbReference type="GO" id="GO:0016787">
    <property type="term" value="F:hydrolase activity"/>
    <property type="evidence" value="ECO:0007669"/>
    <property type="project" value="UniProtKB-KW"/>
</dbReference>
<dbReference type="CDD" id="cd01061">
    <property type="entry name" value="RNase_T2_euk"/>
    <property type="match status" value="1"/>
</dbReference>
<evidence type="ECO:0000256" key="9">
    <source>
        <dbReference type="SAM" id="SignalP"/>
    </source>
</evidence>
<evidence type="ECO:0000256" key="5">
    <source>
        <dbReference type="ARBA" id="ARBA00023157"/>
    </source>
</evidence>
<dbReference type="Gene3D" id="3.90.730.10">
    <property type="entry name" value="Ribonuclease T2-like"/>
    <property type="match status" value="1"/>
</dbReference>
<keyword evidence="11" id="KW-1185">Reference proteome</keyword>
<feature type="active site" evidence="7">
    <location>
        <position position="135"/>
    </location>
</feature>
<keyword evidence="5" id="KW-1015">Disulfide bond</keyword>
<evidence type="ECO:0000256" key="7">
    <source>
        <dbReference type="PIRSR" id="PIRSR633697-1"/>
    </source>
</evidence>
<feature type="active site" evidence="7">
    <location>
        <position position="76"/>
    </location>
</feature>
<keyword evidence="9" id="KW-0732">Signal</keyword>
<dbReference type="PROSITE" id="PS00531">
    <property type="entry name" value="RNASE_T2_2"/>
    <property type="match status" value="1"/>
</dbReference>
<dbReference type="EMBL" id="JAJJMA010304924">
    <property type="protein sequence ID" value="MCL7048478.1"/>
    <property type="molecule type" value="Genomic_DNA"/>
</dbReference>